<evidence type="ECO:0000256" key="4">
    <source>
        <dbReference type="ARBA" id="ARBA00022827"/>
    </source>
</evidence>
<dbReference type="Gene3D" id="3.40.462.20">
    <property type="match status" value="1"/>
</dbReference>
<feature type="region of interest" description="Disordered" evidence="6">
    <location>
        <begin position="22"/>
        <end position="69"/>
    </location>
</feature>
<evidence type="ECO:0000313" key="9">
    <source>
        <dbReference type="Proteomes" id="UP001499930"/>
    </source>
</evidence>
<keyword evidence="4" id="KW-0274">FAD</keyword>
<dbReference type="InterPro" id="IPR006093">
    <property type="entry name" value="Oxy_OxRdtase_FAD_BS"/>
</dbReference>
<dbReference type="PANTHER" id="PTHR42973">
    <property type="entry name" value="BINDING OXIDOREDUCTASE, PUTATIVE (AFU_ORTHOLOGUE AFUA_1G17690)-RELATED"/>
    <property type="match status" value="1"/>
</dbReference>
<dbReference type="InterPro" id="IPR006311">
    <property type="entry name" value="TAT_signal"/>
</dbReference>
<feature type="compositionally biased region" description="Gly residues" evidence="6">
    <location>
        <begin position="34"/>
        <end position="46"/>
    </location>
</feature>
<evidence type="ECO:0000256" key="1">
    <source>
        <dbReference type="ARBA" id="ARBA00001974"/>
    </source>
</evidence>
<accession>A0ABP6KCH9</accession>
<dbReference type="RefSeq" id="WP_344889214.1">
    <property type="nucleotide sequence ID" value="NZ_BAAAWD010000006.1"/>
</dbReference>
<proteinExistence type="inferred from homology"/>
<gene>
    <name evidence="8" type="ORF">GCM10017559_10900</name>
</gene>
<protein>
    <submittedName>
        <fullName evidence="8">FAD-binding oxidoreductase</fullName>
    </submittedName>
</protein>
<dbReference type="InterPro" id="IPR036318">
    <property type="entry name" value="FAD-bd_PCMH-like_sf"/>
</dbReference>
<evidence type="ECO:0000256" key="2">
    <source>
        <dbReference type="ARBA" id="ARBA00005466"/>
    </source>
</evidence>
<dbReference type="Gene3D" id="3.30.43.10">
    <property type="entry name" value="Uridine Diphospho-n-acetylenolpyruvylglucosamine Reductase, domain 2"/>
    <property type="match status" value="1"/>
</dbReference>
<comment type="caution">
    <text evidence="8">The sequence shown here is derived from an EMBL/GenBank/DDBJ whole genome shotgun (WGS) entry which is preliminary data.</text>
</comment>
<keyword evidence="9" id="KW-1185">Reference proteome</keyword>
<feature type="domain" description="FAD-binding PCMH-type" evidence="7">
    <location>
        <begin position="102"/>
        <end position="271"/>
    </location>
</feature>
<dbReference type="Gene3D" id="3.30.465.10">
    <property type="match status" value="1"/>
</dbReference>
<dbReference type="Pfam" id="PF01565">
    <property type="entry name" value="FAD_binding_4"/>
    <property type="match status" value="1"/>
</dbReference>
<evidence type="ECO:0000259" key="7">
    <source>
        <dbReference type="PROSITE" id="PS51387"/>
    </source>
</evidence>
<comment type="similarity">
    <text evidence="2">Belongs to the oxygen-dependent FAD-linked oxidoreductase family.</text>
</comment>
<dbReference type="InterPro" id="IPR016167">
    <property type="entry name" value="FAD-bd_PCMH_sub1"/>
</dbReference>
<dbReference type="InterPro" id="IPR016166">
    <property type="entry name" value="FAD-bd_PCMH"/>
</dbReference>
<evidence type="ECO:0000313" key="8">
    <source>
        <dbReference type="EMBL" id="GAA2992556.1"/>
    </source>
</evidence>
<dbReference type="PANTHER" id="PTHR42973:SF39">
    <property type="entry name" value="FAD-BINDING PCMH-TYPE DOMAIN-CONTAINING PROTEIN"/>
    <property type="match status" value="1"/>
</dbReference>
<name>A0ABP6KCH9_9ACTN</name>
<evidence type="ECO:0000256" key="3">
    <source>
        <dbReference type="ARBA" id="ARBA00022630"/>
    </source>
</evidence>
<dbReference type="InterPro" id="IPR006094">
    <property type="entry name" value="Oxid_FAD_bind_N"/>
</dbReference>
<keyword evidence="5" id="KW-0560">Oxidoreductase</keyword>
<feature type="compositionally biased region" description="Low complexity" evidence="6">
    <location>
        <begin position="22"/>
        <end position="33"/>
    </location>
</feature>
<dbReference type="InterPro" id="IPR016169">
    <property type="entry name" value="FAD-bd_PCMH_sub2"/>
</dbReference>
<organism evidence="8 9">
    <name type="scientific">Streptosporangium longisporum</name>
    <dbReference type="NCBI Taxonomy" id="46187"/>
    <lineage>
        <taxon>Bacteria</taxon>
        <taxon>Bacillati</taxon>
        <taxon>Actinomycetota</taxon>
        <taxon>Actinomycetes</taxon>
        <taxon>Streptosporangiales</taxon>
        <taxon>Streptosporangiaceae</taxon>
        <taxon>Streptosporangium</taxon>
    </lineage>
</organism>
<evidence type="ECO:0000256" key="6">
    <source>
        <dbReference type="SAM" id="MobiDB-lite"/>
    </source>
</evidence>
<dbReference type="Proteomes" id="UP001499930">
    <property type="component" value="Unassembled WGS sequence"/>
</dbReference>
<feature type="compositionally biased region" description="Low complexity" evidence="6">
    <location>
        <begin position="47"/>
        <end position="69"/>
    </location>
</feature>
<dbReference type="Pfam" id="PF08031">
    <property type="entry name" value="BBE"/>
    <property type="match status" value="1"/>
</dbReference>
<dbReference type="SUPFAM" id="SSF56176">
    <property type="entry name" value="FAD-binding/transporter-associated domain-like"/>
    <property type="match status" value="1"/>
</dbReference>
<dbReference type="PROSITE" id="PS00862">
    <property type="entry name" value="OX2_COVAL_FAD"/>
    <property type="match status" value="1"/>
</dbReference>
<evidence type="ECO:0000256" key="5">
    <source>
        <dbReference type="ARBA" id="ARBA00023002"/>
    </source>
</evidence>
<reference evidence="9" key="1">
    <citation type="journal article" date="2019" name="Int. J. Syst. Evol. Microbiol.">
        <title>The Global Catalogue of Microorganisms (GCM) 10K type strain sequencing project: providing services to taxonomists for standard genome sequencing and annotation.</title>
        <authorList>
            <consortium name="The Broad Institute Genomics Platform"/>
            <consortium name="The Broad Institute Genome Sequencing Center for Infectious Disease"/>
            <person name="Wu L."/>
            <person name="Ma J."/>
        </authorList>
    </citation>
    <scope>NUCLEOTIDE SEQUENCE [LARGE SCALE GENOMIC DNA]</scope>
    <source>
        <strain evidence="9">JCM 3106</strain>
    </source>
</reference>
<dbReference type="EMBL" id="BAAAWD010000006">
    <property type="protein sequence ID" value="GAA2992556.1"/>
    <property type="molecule type" value="Genomic_DNA"/>
</dbReference>
<dbReference type="InterPro" id="IPR050416">
    <property type="entry name" value="FAD-linked_Oxidoreductase"/>
</dbReference>
<comment type="cofactor">
    <cofactor evidence="1">
        <name>FAD</name>
        <dbReference type="ChEBI" id="CHEBI:57692"/>
    </cofactor>
</comment>
<sequence length="523" mass="54461">MRIPPDRRAFLRTGGLAALALGTGLGTSGTPAPGTGGTSGTSGGAAGPPRGATGTPGRAPTRTGGAPRPADWRALAEGLEGSLVRPGDATYDRARRLFNPAFDAVRPAGVAYCADPSDVAECVGFARRLNVPLTVRSGGHSYAGWSTGTGLVVDVSRMNTVRHASGRATVGAGARLVDVYDRLAASGVSVPAGTCATVGVSGLALGGGIGVVSRMYGLTCDVMESVRIVTADGRLLTCDADHHPDLYWASRGGGGGNLGVAVSFEFRTHPAREVTVFFLHWPWSKAVRALRAWQAWAPSAPDAMWSGMHLSRDGAMDVQVVGLYLGGRAGCERLLDRLADAAGSPSSSLVRRTSYRQAMLTMAGCGSLSVGQCHLGGSLPGQTRGGRLSRDRFAAASHMAYRPLSEGGARTLVAQVARAGEHTVLLDALGGAVARVRPDATAFPHRAALYSVQYYAHRAGAATWTRTARAAMRPHFGDHAYVNYVDAGLSGWRSAYYGPNAARLARVKAAYDPGRLFRLPQGI</sequence>
<keyword evidence="3" id="KW-0285">Flavoprotein</keyword>
<dbReference type="PROSITE" id="PS51387">
    <property type="entry name" value="FAD_PCMH"/>
    <property type="match status" value="1"/>
</dbReference>
<dbReference type="InterPro" id="IPR012951">
    <property type="entry name" value="BBE"/>
</dbReference>
<dbReference type="PROSITE" id="PS51318">
    <property type="entry name" value="TAT"/>
    <property type="match status" value="1"/>
</dbReference>